<evidence type="ECO:0000313" key="3">
    <source>
        <dbReference type="Proteomes" id="UP000325787"/>
    </source>
</evidence>
<sequence length="160" mass="17593">MTGGAGDRITESAVRGLVRDWFAALDRHDEVEVLLDLLTEAGLVMHLPQRTVRDHDDFRAWYRETTSTYFDEVHDVLDAKVTATSPLHAEVVLRVNWQSRMWAPPAPSSAWVGVTSKETWSVVLRDGRPRIRTYTVGGLTPMPGSAAPRATGDAPQGAAA</sequence>
<proteinExistence type="predicted"/>
<protein>
    <submittedName>
        <fullName evidence="2">Nuclear transport factor 2 family protein</fullName>
    </submittedName>
</protein>
<feature type="region of interest" description="Disordered" evidence="1">
    <location>
        <begin position="139"/>
        <end position="160"/>
    </location>
</feature>
<gene>
    <name evidence="2" type="ORF">EKG83_05645</name>
</gene>
<dbReference type="RefSeq" id="WP_051767010.1">
    <property type="nucleotide sequence ID" value="NZ_CP034550.1"/>
</dbReference>
<dbReference type="AlphaFoldDB" id="A0A5Q0GU54"/>
<reference evidence="3" key="1">
    <citation type="journal article" date="2021" name="Curr. Microbiol.">
        <title>Complete genome of nocamycin-producing strain Saccharothrix syringae NRRL B-16468 reveals the biosynthetic potential for secondary metabolites.</title>
        <authorList>
            <person name="Mo X."/>
            <person name="Yang S."/>
        </authorList>
    </citation>
    <scope>NUCLEOTIDE SEQUENCE [LARGE SCALE GENOMIC DNA]</scope>
    <source>
        <strain evidence="3">ATCC 51364 / DSM 43886 / JCM 6844 / KCTC 9398 / NBRC 14523 / NRRL B-16468 / INA 2240</strain>
    </source>
</reference>
<dbReference type="KEGG" id="ssyi:EKG83_05645"/>
<organism evidence="2 3">
    <name type="scientific">Saccharothrix syringae</name>
    <name type="common">Nocardiopsis syringae</name>
    <dbReference type="NCBI Taxonomy" id="103733"/>
    <lineage>
        <taxon>Bacteria</taxon>
        <taxon>Bacillati</taxon>
        <taxon>Actinomycetota</taxon>
        <taxon>Actinomycetes</taxon>
        <taxon>Pseudonocardiales</taxon>
        <taxon>Pseudonocardiaceae</taxon>
        <taxon>Saccharothrix</taxon>
    </lineage>
</organism>
<name>A0A5Q0GU54_SACSY</name>
<dbReference type="Proteomes" id="UP000325787">
    <property type="component" value="Chromosome"/>
</dbReference>
<keyword evidence="3" id="KW-1185">Reference proteome</keyword>
<evidence type="ECO:0000256" key="1">
    <source>
        <dbReference type="SAM" id="MobiDB-lite"/>
    </source>
</evidence>
<dbReference type="InterPro" id="IPR032710">
    <property type="entry name" value="NTF2-like_dom_sf"/>
</dbReference>
<accession>A0A5Q0GU54</accession>
<evidence type="ECO:0000313" key="2">
    <source>
        <dbReference type="EMBL" id="QFZ17020.1"/>
    </source>
</evidence>
<dbReference type="SUPFAM" id="SSF54427">
    <property type="entry name" value="NTF2-like"/>
    <property type="match status" value="1"/>
</dbReference>
<dbReference type="OrthoDB" id="1254615at2"/>
<dbReference type="Gene3D" id="3.10.450.50">
    <property type="match status" value="1"/>
</dbReference>
<dbReference type="EMBL" id="CP034550">
    <property type="protein sequence ID" value="QFZ17020.1"/>
    <property type="molecule type" value="Genomic_DNA"/>
</dbReference>